<comment type="caution">
    <text evidence="2">The sequence shown here is derived from an EMBL/GenBank/DDBJ whole genome shotgun (WGS) entry which is preliminary data.</text>
</comment>
<keyword evidence="3" id="KW-1185">Reference proteome</keyword>
<feature type="chain" id="PRO_5039580719" evidence="1">
    <location>
        <begin position="20"/>
        <end position="157"/>
    </location>
</feature>
<name>A0A081LGG0_9BACI</name>
<protein>
    <submittedName>
        <fullName evidence="2">Stress protein</fullName>
    </submittedName>
</protein>
<dbReference type="EMBL" id="JOTP01000001">
    <property type="protein sequence ID" value="KEP28336.1"/>
    <property type="molecule type" value="Genomic_DNA"/>
</dbReference>
<proteinExistence type="predicted"/>
<sequence length="157" mass="17090">MKKTSKFFVSSVIATSMVAVPLSLTTFGQKAEAAATTGVDGSVSIDPVAIADKIEQAVKSSQNRDGFVKNAAYSAFYEAGQNYNVVVQNLSQDHDFSGLNNVVYYDSVEYDGITFGIWVFEDGTFVNNGDGGYINWTFVGSFDREEGSGTVNFHKRF</sequence>
<dbReference type="Proteomes" id="UP000028091">
    <property type="component" value="Unassembled WGS sequence"/>
</dbReference>
<reference evidence="2 3" key="1">
    <citation type="submission" date="2012-09" db="EMBL/GenBank/DDBJ databases">
        <title>Genome Sequence of Bacillus sp. DW5-4.</title>
        <authorList>
            <person name="Lai Q."/>
            <person name="Liu Y."/>
            <person name="Shao Z."/>
        </authorList>
    </citation>
    <scope>NUCLEOTIDE SEQUENCE [LARGE SCALE GENOMIC DNA]</scope>
    <source>
        <strain evidence="2 3">DW5-4</strain>
    </source>
</reference>
<evidence type="ECO:0000313" key="3">
    <source>
        <dbReference type="Proteomes" id="UP000028091"/>
    </source>
</evidence>
<dbReference type="AlphaFoldDB" id="A0A081LGG0"/>
<gene>
    <name evidence="2" type="ORF">BA70_01715</name>
</gene>
<accession>A0A081LGG0</accession>
<keyword evidence="1" id="KW-0732">Signal</keyword>
<evidence type="ECO:0000256" key="1">
    <source>
        <dbReference type="SAM" id="SignalP"/>
    </source>
</evidence>
<organism evidence="2 3">
    <name type="scientific">Bacillus zhangzhouensis</name>
    <dbReference type="NCBI Taxonomy" id="1178540"/>
    <lineage>
        <taxon>Bacteria</taxon>
        <taxon>Bacillati</taxon>
        <taxon>Bacillota</taxon>
        <taxon>Bacilli</taxon>
        <taxon>Bacillales</taxon>
        <taxon>Bacillaceae</taxon>
        <taxon>Bacillus</taxon>
    </lineage>
</organism>
<dbReference type="RefSeq" id="WP_034317290.1">
    <property type="nucleotide sequence ID" value="NZ_JBCMYH010000018.1"/>
</dbReference>
<dbReference type="eggNOG" id="ENOG5033E41">
    <property type="taxonomic scope" value="Bacteria"/>
</dbReference>
<evidence type="ECO:0000313" key="2">
    <source>
        <dbReference type="EMBL" id="KEP28336.1"/>
    </source>
</evidence>
<dbReference type="OrthoDB" id="5195614at2"/>
<feature type="signal peptide" evidence="1">
    <location>
        <begin position="1"/>
        <end position="19"/>
    </location>
</feature>